<protein>
    <submittedName>
        <fullName evidence="6">Putative transcriptional regulator protein</fullName>
    </submittedName>
</protein>
<name>Q1Z9J7_9GAMM</name>
<dbReference type="PANTHER" id="PTHR30146:SF95">
    <property type="entry name" value="RIBOSE OPERON REPRESSOR"/>
    <property type="match status" value="1"/>
</dbReference>
<feature type="domain" description="HTH lacI-type" evidence="5">
    <location>
        <begin position="7"/>
        <end position="61"/>
    </location>
</feature>
<reference evidence="6 7" key="1">
    <citation type="submission" date="2006-03" db="EMBL/GenBank/DDBJ databases">
        <authorList>
            <person name="Bartlett D.H."/>
            <person name="Valle G."/>
            <person name="Lauro F.M."/>
            <person name="Vezzi A."/>
            <person name="Simonato F."/>
            <person name="Eloe E."/>
            <person name="Vitulo N."/>
            <person name="Stratton T.K."/>
            <person name="D'angelo M."/>
            <person name="Ferriera S."/>
            <person name="Johnson J."/>
            <person name="Kravitz S."/>
            <person name="Beeson K."/>
            <person name="Sutton G."/>
            <person name="Rogers Y."/>
            <person name="Friedman R."/>
            <person name="Frazier M."/>
            <person name="Venter J.C."/>
        </authorList>
    </citation>
    <scope>NUCLEOTIDE SEQUENCE [LARGE SCALE GENOMIC DNA]</scope>
    <source>
        <strain evidence="6 7">3TCK</strain>
    </source>
</reference>
<comment type="caution">
    <text evidence="6">The sequence shown here is derived from an EMBL/GenBank/DDBJ whole genome shotgun (WGS) entry which is preliminary data.</text>
</comment>
<dbReference type="SUPFAM" id="SSF47413">
    <property type="entry name" value="lambda repressor-like DNA-binding domains"/>
    <property type="match status" value="1"/>
</dbReference>
<dbReference type="AlphaFoldDB" id="Q1Z9J7"/>
<evidence type="ECO:0000259" key="5">
    <source>
        <dbReference type="PROSITE" id="PS50932"/>
    </source>
</evidence>
<evidence type="ECO:0000256" key="2">
    <source>
        <dbReference type="ARBA" id="ARBA00023015"/>
    </source>
</evidence>
<dbReference type="GO" id="GO:0000976">
    <property type="term" value="F:transcription cis-regulatory region binding"/>
    <property type="evidence" value="ECO:0007669"/>
    <property type="project" value="TreeGrafter"/>
</dbReference>
<keyword evidence="1" id="KW-0678">Repressor</keyword>
<dbReference type="Pfam" id="PF13377">
    <property type="entry name" value="Peripla_BP_3"/>
    <property type="match status" value="1"/>
</dbReference>
<evidence type="ECO:0000313" key="7">
    <source>
        <dbReference type="Proteomes" id="UP000003789"/>
    </source>
</evidence>
<proteinExistence type="predicted"/>
<gene>
    <name evidence="6" type="ORF">P3TCK_05691</name>
</gene>
<dbReference type="OrthoDB" id="6619319at2"/>
<dbReference type="SMART" id="SM00354">
    <property type="entry name" value="HTH_LACI"/>
    <property type="match status" value="1"/>
</dbReference>
<dbReference type="HOGENOM" id="CLU_037628_6_2_6"/>
<evidence type="ECO:0000313" key="6">
    <source>
        <dbReference type="EMBL" id="EAS45845.1"/>
    </source>
</evidence>
<dbReference type="Proteomes" id="UP000003789">
    <property type="component" value="Unassembled WGS sequence"/>
</dbReference>
<dbReference type="EMBL" id="AAPH01000001">
    <property type="protein sequence ID" value="EAS45845.1"/>
    <property type="molecule type" value="Genomic_DNA"/>
</dbReference>
<keyword evidence="2" id="KW-0805">Transcription regulation</keyword>
<keyword evidence="4" id="KW-0804">Transcription</keyword>
<dbReference type="InterPro" id="IPR000843">
    <property type="entry name" value="HTH_LacI"/>
</dbReference>
<dbReference type="CDD" id="cd06278">
    <property type="entry name" value="PBP1_LacI-like"/>
    <property type="match status" value="1"/>
</dbReference>
<dbReference type="Gene3D" id="1.10.260.40">
    <property type="entry name" value="lambda repressor-like DNA-binding domains"/>
    <property type="match status" value="1"/>
</dbReference>
<dbReference type="SUPFAM" id="SSF53822">
    <property type="entry name" value="Periplasmic binding protein-like I"/>
    <property type="match status" value="1"/>
</dbReference>
<keyword evidence="3" id="KW-0238">DNA-binding</keyword>
<dbReference type="Pfam" id="PF00356">
    <property type="entry name" value="LacI"/>
    <property type="match status" value="1"/>
</dbReference>
<accession>Q1Z9J7</accession>
<evidence type="ECO:0000256" key="3">
    <source>
        <dbReference type="ARBA" id="ARBA00023125"/>
    </source>
</evidence>
<organism evidence="6 7">
    <name type="scientific">Photobacterium profundum 3TCK</name>
    <dbReference type="NCBI Taxonomy" id="314280"/>
    <lineage>
        <taxon>Bacteria</taxon>
        <taxon>Pseudomonadati</taxon>
        <taxon>Pseudomonadota</taxon>
        <taxon>Gammaproteobacteria</taxon>
        <taxon>Vibrionales</taxon>
        <taxon>Vibrionaceae</taxon>
        <taxon>Photobacterium</taxon>
    </lineage>
</organism>
<dbReference type="InterPro" id="IPR046335">
    <property type="entry name" value="LacI/GalR-like_sensor"/>
</dbReference>
<dbReference type="InterPro" id="IPR028082">
    <property type="entry name" value="Peripla_BP_I"/>
</dbReference>
<evidence type="ECO:0000256" key="4">
    <source>
        <dbReference type="ARBA" id="ARBA00023163"/>
    </source>
</evidence>
<evidence type="ECO:0000256" key="1">
    <source>
        <dbReference type="ARBA" id="ARBA00022491"/>
    </source>
</evidence>
<dbReference type="GO" id="GO:0003700">
    <property type="term" value="F:DNA-binding transcription factor activity"/>
    <property type="evidence" value="ECO:0007669"/>
    <property type="project" value="TreeGrafter"/>
</dbReference>
<dbReference type="CDD" id="cd01392">
    <property type="entry name" value="HTH_LacI"/>
    <property type="match status" value="1"/>
</dbReference>
<dbReference type="PANTHER" id="PTHR30146">
    <property type="entry name" value="LACI-RELATED TRANSCRIPTIONAL REPRESSOR"/>
    <property type="match status" value="1"/>
</dbReference>
<dbReference type="Gene3D" id="3.40.50.2300">
    <property type="match status" value="2"/>
</dbReference>
<dbReference type="InterPro" id="IPR010982">
    <property type="entry name" value="Lambda_DNA-bd_dom_sf"/>
</dbReference>
<sequence length="337" mass="36582">MISMKKITASDVASHLGLSRSSVSRAFTEGASIAPKQKARILDAAKELGYQPNLFARTLSTPSQKAKSHLVAILVSDFSNPYQSYLFEVLSAALQNNGKMPMLVNINRDTDLDTAILRLSGYQVDGVIAVAGSLPVQSFEQCLKLKLPLVTLGRSDPNHMIPSIQTDNHLAGKLAARHLLSKGLTQLGYIMGREDGEASIARHAGFRSELNATGINIHTTFFAGRYGYSAGFEVGVRHSEDIRRLQGIFCASDTLAFGLIDSCNQVNGISIPGQLHIIGCDDVPMASWQGYQLTTIAQPVHAIAEMALHYLETLWADKTLAPSAPIRLPPELMVRRT</sequence>
<dbReference type="PROSITE" id="PS50932">
    <property type="entry name" value="HTH_LACI_2"/>
    <property type="match status" value="1"/>
</dbReference>